<comment type="cofactor">
    <cofactor evidence="2">
        <name>Mg(2+)</name>
        <dbReference type="ChEBI" id="CHEBI:18420"/>
    </cofactor>
    <text evidence="2">Binds 2 magnesium ions per subunit.</text>
</comment>
<comment type="function">
    <text evidence="2">Catalyzes the condensation of isopentenyl diphosphate (IPP) with allylic pyrophosphates generating different type of terpenoids.</text>
</comment>
<organism evidence="3">
    <name type="scientific">Rhodothermus marinus</name>
    <name type="common">Rhodothermus obamensis</name>
    <dbReference type="NCBI Taxonomy" id="29549"/>
    <lineage>
        <taxon>Bacteria</taxon>
        <taxon>Pseudomonadati</taxon>
        <taxon>Rhodothermota</taxon>
        <taxon>Rhodothermia</taxon>
        <taxon>Rhodothermales</taxon>
        <taxon>Rhodothermaceae</taxon>
        <taxon>Rhodothermus</taxon>
    </lineage>
</organism>
<comment type="caution">
    <text evidence="3">The sequence shown here is derived from an EMBL/GenBank/DDBJ whole genome shotgun (WGS) entry which is preliminary data.</text>
</comment>
<dbReference type="Pfam" id="PF01255">
    <property type="entry name" value="Prenyltransf"/>
    <property type="match status" value="1"/>
</dbReference>
<keyword evidence="1 2" id="KW-0808">Transferase</keyword>
<dbReference type="GO" id="GO:0045547">
    <property type="term" value="F:ditrans,polycis-polyprenyl diphosphate synthase [(2E,6E)-farnesyl diphosphate specific] activity"/>
    <property type="evidence" value="ECO:0007669"/>
    <property type="project" value="TreeGrafter"/>
</dbReference>
<feature type="binding site" evidence="2">
    <location>
        <position position="212"/>
    </location>
    <ligand>
        <name>substrate</name>
    </ligand>
</feature>
<dbReference type="GO" id="GO:0000287">
    <property type="term" value="F:magnesium ion binding"/>
    <property type="evidence" value="ECO:0007669"/>
    <property type="project" value="UniProtKB-UniRule"/>
</dbReference>
<dbReference type="GO" id="GO:0016094">
    <property type="term" value="P:polyprenol biosynthetic process"/>
    <property type="evidence" value="ECO:0007669"/>
    <property type="project" value="TreeGrafter"/>
</dbReference>
<dbReference type="AlphaFoldDB" id="A0A7V2AYE8"/>
<feature type="binding site" evidence="2">
    <location>
        <position position="44"/>
    </location>
    <ligand>
        <name>Mg(2+)</name>
        <dbReference type="ChEBI" id="CHEBI:18420"/>
    </ligand>
</feature>
<protein>
    <recommendedName>
        <fullName evidence="2">Isoprenyl transferase</fullName>
        <ecNumber evidence="2">2.5.1.-</ecNumber>
    </recommendedName>
</protein>
<feature type="binding site" evidence="2">
    <location>
        <position position="57"/>
    </location>
    <ligand>
        <name>substrate</name>
    </ligand>
</feature>
<reference evidence="3" key="1">
    <citation type="journal article" date="2020" name="mSystems">
        <title>Genome- and Community-Level Interaction Insights into Carbon Utilization and Element Cycling Functions of Hydrothermarchaeota in Hydrothermal Sediment.</title>
        <authorList>
            <person name="Zhou Z."/>
            <person name="Liu Y."/>
            <person name="Xu W."/>
            <person name="Pan J."/>
            <person name="Luo Z.H."/>
            <person name="Li M."/>
        </authorList>
    </citation>
    <scope>NUCLEOTIDE SEQUENCE [LARGE SCALE GENOMIC DNA]</scope>
    <source>
        <strain evidence="3">SpSt-143</strain>
    </source>
</reference>
<accession>A0A7V2AYE8</accession>
<feature type="binding site" evidence="2">
    <location>
        <begin position="218"/>
        <end position="220"/>
    </location>
    <ligand>
        <name>substrate</name>
    </ligand>
</feature>
<dbReference type="CDD" id="cd00475">
    <property type="entry name" value="Cis_IPPS"/>
    <property type="match status" value="1"/>
</dbReference>
<keyword evidence="2" id="KW-0479">Metal-binding</keyword>
<feature type="binding site" evidence="2">
    <location>
        <begin position="45"/>
        <end position="48"/>
    </location>
    <ligand>
        <name>substrate</name>
    </ligand>
</feature>
<dbReference type="HAMAP" id="MF_01139">
    <property type="entry name" value="ISPT"/>
    <property type="match status" value="1"/>
</dbReference>
<feature type="binding site" evidence="2">
    <location>
        <position position="49"/>
    </location>
    <ligand>
        <name>substrate</name>
    </ligand>
</feature>
<feature type="active site" evidence="2">
    <location>
        <position position="44"/>
    </location>
</feature>
<feature type="binding site" evidence="2">
    <location>
        <position position="95"/>
    </location>
    <ligand>
        <name>substrate</name>
    </ligand>
</feature>
<dbReference type="PROSITE" id="PS01066">
    <property type="entry name" value="UPP_SYNTHASE"/>
    <property type="match status" value="1"/>
</dbReference>
<sequence>MNNGHSSVPSLTLTGTVQTEEDRALQEALRQRGPLPVHIAIIMDGNGRWAQQQGKHRVVGHYEGIESVRDITEACAQLGIPYLTLYTFSTENWQRPASEVNALMQLLVHTIRREKQRLLENGVRLQVVGDLDQLPAECRHELEQAIQETAQNQRLVLTLALSYSGRWEILQAVRALARRVQAGTLRPEDIDEAVFAAALPSASLPDPDLLIRTGGEFRVSNFLLWQIAYTELYITDTFWPAFRRRQLYEAIYSYQNRERRFGRIRPTDTNPPR</sequence>
<dbReference type="EC" id="2.5.1.-" evidence="2"/>
<feature type="binding site" evidence="2">
    <location>
        <position position="231"/>
    </location>
    <ligand>
        <name>Mg(2+)</name>
        <dbReference type="ChEBI" id="CHEBI:18420"/>
    </ligand>
</feature>
<dbReference type="SUPFAM" id="SSF64005">
    <property type="entry name" value="Undecaprenyl diphosphate synthase"/>
    <property type="match status" value="1"/>
</dbReference>
<feature type="active site" description="Proton acceptor" evidence="2">
    <location>
        <position position="92"/>
    </location>
</feature>
<dbReference type="EMBL" id="DSGB01000001">
    <property type="protein sequence ID" value="HER94946.1"/>
    <property type="molecule type" value="Genomic_DNA"/>
</dbReference>
<dbReference type="NCBIfam" id="TIGR00055">
    <property type="entry name" value="uppS"/>
    <property type="match status" value="1"/>
</dbReference>
<feature type="binding site" evidence="2">
    <location>
        <begin position="89"/>
        <end position="91"/>
    </location>
    <ligand>
        <name>substrate</name>
    </ligand>
</feature>
<comment type="subunit">
    <text evidence="2">Homodimer.</text>
</comment>
<dbReference type="FunFam" id="3.40.1180.10:FF:000001">
    <property type="entry name" value="(2E,6E)-farnesyl-diphosphate-specific ditrans,polycis-undecaprenyl-diphosphate synthase"/>
    <property type="match status" value="1"/>
</dbReference>
<feature type="binding site" evidence="2">
    <location>
        <position position="61"/>
    </location>
    <ligand>
        <name>substrate</name>
    </ligand>
</feature>
<evidence type="ECO:0000256" key="1">
    <source>
        <dbReference type="ARBA" id="ARBA00022679"/>
    </source>
</evidence>
<comment type="similarity">
    <text evidence="2">Belongs to the UPP synthase family.</text>
</comment>
<keyword evidence="2" id="KW-0460">Magnesium</keyword>
<dbReference type="NCBIfam" id="NF011405">
    <property type="entry name" value="PRK14830.1"/>
    <property type="match status" value="1"/>
</dbReference>
<evidence type="ECO:0000313" key="3">
    <source>
        <dbReference type="EMBL" id="HER94946.1"/>
    </source>
</evidence>
<evidence type="ECO:0000256" key="2">
    <source>
        <dbReference type="HAMAP-Rule" id="MF_01139"/>
    </source>
</evidence>
<feature type="binding site" evidence="2">
    <location>
        <position position="93"/>
    </location>
    <ligand>
        <name>substrate</name>
    </ligand>
</feature>
<dbReference type="PANTHER" id="PTHR10291">
    <property type="entry name" value="DEHYDRODOLICHYL DIPHOSPHATE SYNTHASE FAMILY MEMBER"/>
    <property type="match status" value="1"/>
</dbReference>
<dbReference type="InterPro" id="IPR018520">
    <property type="entry name" value="UPP_synth-like_CS"/>
</dbReference>
<dbReference type="PANTHER" id="PTHR10291:SF0">
    <property type="entry name" value="DEHYDRODOLICHYL DIPHOSPHATE SYNTHASE 2"/>
    <property type="match status" value="1"/>
</dbReference>
<proteinExistence type="inferred from homology"/>
<gene>
    <name evidence="3" type="ORF">ENO59_00275</name>
</gene>
<dbReference type="InterPro" id="IPR036424">
    <property type="entry name" value="UPP_synth-like_sf"/>
</dbReference>
<name>A0A7V2AYE8_RHOMR</name>
<dbReference type="InterPro" id="IPR001441">
    <property type="entry name" value="UPP_synth-like"/>
</dbReference>
<dbReference type="Gene3D" id="3.40.1180.10">
    <property type="entry name" value="Decaprenyl diphosphate synthase-like"/>
    <property type="match status" value="1"/>
</dbReference>